<accession>A0A2W5FQ88</accession>
<comment type="caution">
    <text evidence="3">The sequence shown here is derived from an EMBL/GenBank/DDBJ whole genome shotgun (WGS) entry which is preliminary data.</text>
</comment>
<dbReference type="Proteomes" id="UP000249633">
    <property type="component" value="Unassembled WGS sequence"/>
</dbReference>
<evidence type="ECO:0008006" key="5">
    <source>
        <dbReference type="Google" id="ProtNLM"/>
    </source>
</evidence>
<feature type="region of interest" description="Disordered" evidence="1">
    <location>
        <begin position="60"/>
        <end position="98"/>
    </location>
</feature>
<feature type="transmembrane region" description="Helical" evidence="2">
    <location>
        <begin position="30"/>
        <end position="49"/>
    </location>
</feature>
<proteinExistence type="predicted"/>
<keyword evidence="2" id="KW-0472">Membrane</keyword>
<sequence length="98" mass="9680">MYLVAIAWAYVAVMMAAAEALSPQGTLLGAAITLLLYGVLPLGLLLYILGTPGRRRRAALAEASASPDAPPSAAGQGDAGGHAAPGPAGGLAAERKEA</sequence>
<organism evidence="3 4">
    <name type="scientific">Roseateles depolymerans</name>
    <dbReference type="NCBI Taxonomy" id="76731"/>
    <lineage>
        <taxon>Bacteria</taxon>
        <taxon>Pseudomonadati</taxon>
        <taxon>Pseudomonadota</taxon>
        <taxon>Betaproteobacteria</taxon>
        <taxon>Burkholderiales</taxon>
        <taxon>Sphaerotilaceae</taxon>
        <taxon>Roseateles</taxon>
    </lineage>
</organism>
<keyword evidence="2" id="KW-0812">Transmembrane</keyword>
<evidence type="ECO:0000313" key="4">
    <source>
        <dbReference type="Proteomes" id="UP000249633"/>
    </source>
</evidence>
<evidence type="ECO:0000256" key="1">
    <source>
        <dbReference type="SAM" id="MobiDB-lite"/>
    </source>
</evidence>
<evidence type="ECO:0000256" key="2">
    <source>
        <dbReference type="SAM" id="Phobius"/>
    </source>
</evidence>
<dbReference type="AlphaFoldDB" id="A0A2W5FQ88"/>
<dbReference type="EMBL" id="QFOD01000003">
    <property type="protein sequence ID" value="PZP35186.1"/>
    <property type="molecule type" value="Genomic_DNA"/>
</dbReference>
<reference evidence="3 4" key="1">
    <citation type="submission" date="2017-08" db="EMBL/GenBank/DDBJ databases">
        <title>Infants hospitalized years apart are colonized by the same room-sourced microbial strains.</title>
        <authorList>
            <person name="Brooks B."/>
            <person name="Olm M.R."/>
            <person name="Firek B.A."/>
            <person name="Baker R."/>
            <person name="Thomas B.C."/>
            <person name="Morowitz M.J."/>
            <person name="Banfield J.F."/>
        </authorList>
    </citation>
    <scope>NUCLEOTIDE SEQUENCE [LARGE SCALE GENOMIC DNA]</scope>
    <source>
        <strain evidence="3">S2_012_000_R2_81</strain>
    </source>
</reference>
<protein>
    <recommendedName>
        <fullName evidence="5">Transmembrane protein</fullName>
    </recommendedName>
</protein>
<evidence type="ECO:0000313" key="3">
    <source>
        <dbReference type="EMBL" id="PZP35186.1"/>
    </source>
</evidence>
<gene>
    <name evidence="3" type="ORF">DI603_04750</name>
</gene>
<name>A0A2W5FQ88_9BURK</name>
<feature type="compositionally biased region" description="Low complexity" evidence="1">
    <location>
        <begin position="60"/>
        <end position="92"/>
    </location>
</feature>
<keyword evidence="2" id="KW-1133">Transmembrane helix</keyword>